<reference evidence="1 2" key="1">
    <citation type="submission" date="2024-05" db="EMBL/GenBank/DDBJ databases">
        <authorList>
            <consortium name="Candidatus Magnetaquicoccaceae bacterium FCR-1 genome sequencing consortium"/>
            <person name="Shimoshige H."/>
            <person name="Shimamura S."/>
            <person name="Taoka A."/>
            <person name="Kobayashi H."/>
            <person name="Maekawa T."/>
        </authorList>
    </citation>
    <scope>NUCLEOTIDE SEQUENCE [LARGE SCALE GENOMIC DNA]</scope>
    <source>
        <strain evidence="1 2">FCR-1</strain>
    </source>
</reference>
<dbReference type="EMBL" id="BAAFGK010000005">
    <property type="protein sequence ID" value="GAB0058463.1"/>
    <property type="molecule type" value="Genomic_DNA"/>
</dbReference>
<evidence type="ECO:0000313" key="2">
    <source>
        <dbReference type="Proteomes" id="UP001628193"/>
    </source>
</evidence>
<protein>
    <submittedName>
        <fullName evidence="1">Uncharacterized protein</fullName>
    </submittedName>
</protein>
<keyword evidence="2" id="KW-1185">Reference proteome</keyword>
<comment type="caution">
    <text evidence="1">The sequence shown here is derived from an EMBL/GenBank/DDBJ whole genome shotgun (WGS) entry which is preliminary data.</text>
</comment>
<reference evidence="1 2" key="2">
    <citation type="submission" date="2024-09" db="EMBL/GenBank/DDBJ databases">
        <title>Draft genome sequence of Candidatus Magnetaquicoccaceae bacterium FCR-1.</title>
        <authorList>
            <person name="Shimoshige H."/>
            <person name="Shimamura S."/>
            <person name="Taoka A."/>
            <person name="Kobayashi H."/>
            <person name="Maekawa T."/>
        </authorList>
    </citation>
    <scope>NUCLEOTIDE SEQUENCE [LARGE SCALE GENOMIC DNA]</scope>
    <source>
        <strain evidence="1 2">FCR-1</strain>
    </source>
</reference>
<gene>
    <name evidence="1" type="ORF">SIID45300_02812</name>
</gene>
<accession>A0ABQ0CC67</accession>
<name>A0ABQ0CC67_9PROT</name>
<sequence>MTFKKEWQPYPKKEVKKSTRLDDSMIMTARSFLMSSVNDEETMISVSYPVLLQLYRREDRTRSTRQVVEPGTGVQARISTTRPGFSQSTLAESDGKDFQSFFLKALEKRD</sequence>
<evidence type="ECO:0000313" key="1">
    <source>
        <dbReference type="EMBL" id="GAB0058463.1"/>
    </source>
</evidence>
<dbReference type="Proteomes" id="UP001628193">
    <property type="component" value="Unassembled WGS sequence"/>
</dbReference>
<organism evidence="1 2">
    <name type="scientific">Candidatus Magnetaquiglobus chichijimensis</name>
    <dbReference type="NCBI Taxonomy" id="3141448"/>
    <lineage>
        <taxon>Bacteria</taxon>
        <taxon>Pseudomonadati</taxon>
        <taxon>Pseudomonadota</taxon>
        <taxon>Magnetococcia</taxon>
        <taxon>Magnetococcales</taxon>
        <taxon>Candidatus Magnetaquicoccaceae</taxon>
        <taxon>Candidatus Magnetaquiglobus</taxon>
    </lineage>
</organism>
<proteinExistence type="predicted"/>